<dbReference type="SUPFAM" id="SSF53098">
    <property type="entry name" value="Ribonuclease H-like"/>
    <property type="match status" value="1"/>
</dbReference>
<feature type="domain" description="Reverse transcriptase" evidence="4">
    <location>
        <begin position="1"/>
        <end position="104"/>
    </location>
</feature>
<dbReference type="Gene3D" id="3.30.70.270">
    <property type="match status" value="2"/>
</dbReference>
<dbReference type="GO" id="GO:0003676">
    <property type="term" value="F:nucleic acid binding"/>
    <property type="evidence" value="ECO:0007669"/>
    <property type="project" value="InterPro"/>
</dbReference>
<dbReference type="OrthoDB" id="413122at2759"/>
<dbReference type="Gene3D" id="3.30.420.10">
    <property type="entry name" value="Ribonuclease H-like superfamily/Ribonuclease H"/>
    <property type="match status" value="1"/>
</dbReference>
<dbReference type="Pfam" id="PF00665">
    <property type="entry name" value="rve"/>
    <property type="match status" value="1"/>
</dbReference>
<dbReference type="SUPFAM" id="SSF56672">
    <property type="entry name" value="DNA/RNA polymerases"/>
    <property type="match status" value="1"/>
</dbReference>
<dbReference type="Pfam" id="PF00078">
    <property type="entry name" value="RVT_1"/>
    <property type="match status" value="1"/>
</dbReference>
<comment type="caution">
    <text evidence="6">The sequence shown here is derived from an EMBL/GenBank/DDBJ whole genome shotgun (WGS) entry which is preliminary data.</text>
</comment>
<dbReference type="InterPro" id="IPR043128">
    <property type="entry name" value="Rev_trsase/Diguanyl_cyclase"/>
</dbReference>
<evidence type="ECO:0000259" key="5">
    <source>
        <dbReference type="PROSITE" id="PS50994"/>
    </source>
</evidence>
<feature type="domain" description="Integrase catalytic" evidence="5">
    <location>
        <begin position="526"/>
        <end position="653"/>
    </location>
</feature>
<dbReference type="GO" id="GO:0042575">
    <property type="term" value="C:DNA polymerase complex"/>
    <property type="evidence" value="ECO:0007669"/>
    <property type="project" value="UniProtKB-ARBA"/>
</dbReference>
<organism evidence="6 7">
    <name type="scientific">Pieris macdunnoughi</name>
    <dbReference type="NCBI Taxonomy" id="345717"/>
    <lineage>
        <taxon>Eukaryota</taxon>
        <taxon>Metazoa</taxon>
        <taxon>Ecdysozoa</taxon>
        <taxon>Arthropoda</taxon>
        <taxon>Hexapoda</taxon>
        <taxon>Insecta</taxon>
        <taxon>Pterygota</taxon>
        <taxon>Neoptera</taxon>
        <taxon>Endopterygota</taxon>
        <taxon>Lepidoptera</taxon>
        <taxon>Glossata</taxon>
        <taxon>Ditrysia</taxon>
        <taxon>Papilionoidea</taxon>
        <taxon>Pieridae</taxon>
        <taxon>Pierinae</taxon>
        <taxon>Pieris</taxon>
    </lineage>
</organism>
<evidence type="ECO:0000313" key="6">
    <source>
        <dbReference type="EMBL" id="CAF4952218.1"/>
    </source>
</evidence>
<dbReference type="AlphaFoldDB" id="A0A821YCQ8"/>
<dbReference type="GO" id="GO:0015074">
    <property type="term" value="P:DNA integration"/>
    <property type="evidence" value="ECO:0007669"/>
    <property type="project" value="InterPro"/>
</dbReference>
<reference evidence="6" key="1">
    <citation type="submission" date="2021-02" db="EMBL/GenBank/DDBJ databases">
        <authorList>
            <person name="Steward A R."/>
        </authorList>
    </citation>
    <scope>NUCLEOTIDE SEQUENCE</scope>
</reference>
<dbReference type="InterPro" id="IPR036397">
    <property type="entry name" value="RNaseH_sf"/>
</dbReference>
<feature type="region of interest" description="Disordered" evidence="3">
    <location>
        <begin position="264"/>
        <end position="286"/>
    </location>
</feature>
<dbReference type="FunFam" id="1.10.340.70:FF:000001">
    <property type="entry name" value="Retrovirus-related Pol polyprotein from transposon gypsy-like Protein"/>
    <property type="match status" value="1"/>
</dbReference>
<evidence type="ECO:0000256" key="3">
    <source>
        <dbReference type="SAM" id="MobiDB-lite"/>
    </source>
</evidence>
<feature type="compositionally biased region" description="Polar residues" evidence="3">
    <location>
        <begin position="265"/>
        <end position="286"/>
    </location>
</feature>
<evidence type="ECO:0000256" key="2">
    <source>
        <dbReference type="ARBA" id="ARBA00023268"/>
    </source>
</evidence>
<dbReference type="EMBL" id="CAJOBZ010000074">
    <property type="protein sequence ID" value="CAF4952218.1"/>
    <property type="molecule type" value="Genomic_DNA"/>
</dbReference>
<dbReference type="PANTHER" id="PTHR37984">
    <property type="entry name" value="PROTEIN CBG26694"/>
    <property type="match status" value="1"/>
</dbReference>
<gene>
    <name evidence="6" type="ORF">PMACD_LOCUS15801</name>
</gene>
<dbReference type="InterPro" id="IPR012337">
    <property type="entry name" value="RNaseH-like_sf"/>
</dbReference>
<dbReference type="InterPro" id="IPR001584">
    <property type="entry name" value="Integrase_cat-core"/>
</dbReference>
<evidence type="ECO:0000256" key="1">
    <source>
        <dbReference type="ARBA" id="ARBA00012493"/>
    </source>
</evidence>
<protein>
    <recommendedName>
        <fullName evidence="1">RNA-directed DNA polymerase</fullName>
        <ecNumber evidence="1">2.7.7.49</ecNumber>
    </recommendedName>
</protein>
<dbReference type="PANTHER" id="PTHR37984:SF5">
    <property type="entry name" value="PROTEIN NYNRIN-LIKE"/>
    <property type="match status" value="1"/>
</dbReference>
<dbReference type="Gene3D" id="3.10.10.10">
    <property type="entry name" value="HIV Type 1 Reverse Transcriptase, subunit A, domain 1"/>
    <property type="match status" value="1"/>
</dbReference>
<evidence type="ECO:0000259" key="4">
    <source>
        <dbReference type="PROSITE" id="PS50878"/>
    </source>
</evidence>
<dbReference type="InterPro" id="IPR041588">
    <property type="entry name" value="Integrase_H2C2"/>
</dbReference>
<accession>A0A821YCQ8</accession>
<dbReference type="InterPro" id="IPR000477">
    <property type="entry name" value="RT_dom"/>
</dbReference>
<dbReference type="EC" id="2.7.7.49" evidence="1"/>
<dbReference type="InterPro" id="IPR043502">
    <property type="entry name" value="DNA/RNA_pol_sf"/>
</dbReference>
<proteinExistence type="predicted"/>
<keyword evidence="7" id="KW-1185">Reference proteome</keyword>
<dbReference type="InterPro" id="IPR041577">
    <property type="entry name" value="RT_RNaseH_2"/>
</dbReference>
<dbReference type="GO" id="GO:0003964">
    <property type="term" value="F:RNA-directed DNA polymerase activity"/>
    <property type="evidence" value="ECO:0007669"/>
    <property type="project" value="UniProtKB-EC"/>
</dbReference>
<dbReference type="PROSITE" id="PS50994">
    <property type="entry name" value="INTEGRASE"/>
    <property type="match status" value="1"/>
</dbReference>
<dbReference type="FunFam" id="3.30.70.270:FF:000026">
    <property type="entry name" value="Transposon Ty3-G Gag-Pol polyprotein"/>
    <property type="match status" value="1"/>
</dbReference>
<dbReference type="InterPro" id="IPR050951">
    <property type="entry name" value="Retrovirus_Pol_polyprotein"/>
</dbReference>
<dbReference type="Proteomes" id="UP000663880">
    <property type="component" value="Unassembled WGS sequence"/>
</dbReference>
<dbReference type="FunFam" id="3.30.70.270:FF:000003">
    <property type="entry name" value="Transposon Ty3-G Gag-Pol polyprotein"/>
    <property type="match status" value="1"/>
</dbReference>
<keyword evidence="2" id="KW-0511">Multifunctional enzyme</keyword>
<dbReference type="Pfam" id="PF17921">
    <property type="entry name" value="Integrase_H2C2"/>
    <property type="match status" value="1"/>
</dbReference>
<name>A0A821YCQ8_9NEOP</name>
<dbReference type="PROSITE" id="PS50878">
    <property type="entry name" value="RT_POL"/>
    <property type="match status" value="1"/>
</dbReference>
<dbReference type="CDD" id="cd01647">
    <property type="entry name" value="RT_LTR"/>
    <property type="match status" value="1"/>
</dbReference>
<dbReference type="Pfam" id="PF17919">
    <property type="entry name" value="RT_RNaseH_2"/>
    <property type="match status" value="1"/>
</dbReference>
<dbReference type="Gene3D" id="1.10.340.70">
    <property type="match status" value="1"/>
</dbReference>
<evidence type="ECO:0000313" key="7">
    <source>
        <dbReference type="Proteomes" id="UP000663880"/>
    </source>
</evidence>
<sequence length="653" mass="74667">MSEADAPKTAFSIPQGHFEFARMPFGLKNAPSTFQRLMNSALSGLQGLQCFVYLDDIVIYSFDLQKHMKNLSNVFDRLRQFNLKLQPDKCEFLRKEVSYLGHIITDEGVKPNPEKTRAVQDFPQPKCPKDIKSFMGLVSYYRRFIPNLSKIAKPLTNLLKKDVPFIWQHEQQLAFETLKNSLISAPILAYPDFNQPFNLTCDASNYAISAILSQGPIGKDRPIAFAPLTIDDLGIQLPSTSNADSDSLPNIDLLENDEMLIPATSPENETNSPAQNLSRFSPLQGASNSNTDYNDFLKTFSNKNENFNTHIKEHNESLLKSNSKAILIPVSIDFDESNPYLQDILSTLPDTTNILNSERELHSFQKIEIKNKIYYLLFTKVYYFDDCTYPDIFKTLKTARDDILLSANIGEIAISDFKSLFEQHSFVKIYGMLMYLFNNTNITVNIHHNTILYPVPSEITKILKENHDIPIAGHLGSNRMYNRIKERYYWKNMRTDIENYVQNCKLCQSNKALRKINQSPMQITTTATRPFERNSLDIVGPLPEAGFQKLKFILTLQDDLTKFSISYPISNATAEETCEGLVHFISLFGIPKTILTDQGTNFTAELFKRTCEFLKIKQIWSSPYHPQTQGALERSHSTLKEYLKSYVNENQTN</sequence>